<dbReference type="SUPFAM" id="SSF63825">
    <property type="entry name" value="YWTD domain"/>
    <property type="match status" value="1"/>
</dbReference>
<gene>
    <name evidence="26" type="primary">Dana\GF18235</name>
    <name evidence="26" type="synonym">dana_GLEANR_19493</name>
    <name evidence="26" type="ORF">GF18235</name>
</gene>
<dbReference type="InterPro" id="IPR000742">
    <property type="entry name" value="EGF"/>
</dbReference>
<dbReference type="Pfam" id="PF00058">
    <property type="entry name" value="Ldl_recept_b"/>
    <property type="match status" value="3"/>
</dbReference>
<feature type="disulfide bond" evidence="21">
    <location>
        <begin position="331"/>
        <end position="346"/>
    </location>
</feature>
<evidence type="ECO:0000256" key="20">
    <source>
        <dbReference type="PROSITE-ProRule" id="PRU00076"/>
    </source>
</evidence>
<comment type="subcellular location">
    <subcellularLocation>
        <location evidence="1">Cell membrane</location>
        <topology evidence="1">Single-pass type I membrane protein</topology>
    </subcellularLocation>
    <subcellularLocation>
        <location evidence="2">Secreted</location>
    </subcellularLocation>
</comment>
<dbReference type="PANTHER" id="PTHR22722:SF14">
    <property type="entry name" value="MEGALIN, ISOFORM A"/>
    <property type="match status" value="1"/>
</dbReference>
<dbReference type="FunFam" id="2.10.25.10:FF:000052">
    <property type="entry name" value="low-density lipoprotein receptor isoform X1"/>
    <property type="match status" value="1"/>
</dbReference>
<dbReference type="GeneID" id="6501013"/>
<evidence type="ECO:0000256" key="7">
    <source>
        <dbReference type="ARBA" id="ARBA00022583"/>
    </source>
</evidence>
<feature type="disulfide bond" evidence="21">
    <location>
        <begin position="390"/>
        <end position="402"/>
    </location>
</feature>
<keyword evidence="4" id="KW-1003">Cell membrane</keyword>
<dbReference type="InterPro" id="IPR000033">
    <property type="entry name" value="LDLR_classB_rpt"/>
</dbReference>
<keyword evidence="14 20" id="KW-1015">Disulfide bond</keyword>
<feature type="disulfide bond" evidence="21">
    <location>
        <begin position="232"/>
        <end position="244"/>
    </location>
</feature>
<dbReference type="SUPFAM" id="SSF57424">
    <property type="entry name" value="LDL receptor-like module"/>
    <property type="match status" value="9"/>
</dbReference>
<keyword evidence="8 24" id="KW-0812">Transmembrane</keyword>
<evidence type="ECO:0000256" key="12">
    <source>
        <dbReference type="ARBA" id="ARBA00022989"/>
    </source>
</evidence>
<evidence type="ECO:0000256" key="9">
    <source>
        <dbReference type="ARBA" id="ARBA00022729"/>
    </source>
</evidence>
<dbReference type="eggNOG" id="KOG1215">
    <property type="taxonomic scope" value="Eukaryota"/>
</dbReference>
<evidence type="ECO:0000256" key="4">
    <source>
        <dbReference type="ARBA" id="ARBA00022475"/>
    </source>
</evidence>
<feature type="disulfide bond" evidence="20">
    <location>
        <begin position="604"/>
        <end position="614"/>
    </location>
</feature>
<evidence type="ECO:0000256" key="24">
    <source>
        <dbReference type="SAM" id="Phobius"/>
    </source>
</evidence>
<evidence type="ECO:0000256" key="3">
    <source>
        <dbReference type="ARBA" id="ARBA00009939"/>
    </source>
</evidence>
<dbReference type="SMART" id="SM00135">
    <property type="entry name" value="LY"/>
    <property type="match status" value="5"/>
</dbReference>
<evidence type="ECO:0000256" key="1">
    <source>
        <dbReference type="ARBA" id="ARBA00004251"/>
    </source>
</evidence>
<dbReference type="GO" id="GO:0006898">
    <property type="term" value="P:receptor-mediated endocytosis"/>
    <property type="evidence" value="ECO:0007669"/>
    <property type="project" value="EnsemblMetazoa"/>
</dbReference>
<feature type="disulfide bond" evidence="21">
    <location>
        <begin position="478"/>
        <end position="490"/>
    </location>
</feature>
<dbReference type="CDD" id="cd00112">
    <property type="entry name" value="LDLa"/>
    <property type="match status" value="7"/>
</dbReference>
<dbReference type="GO" id="GO:0005576">
    <property type="term" value="C:extracellular region"/>
    <property type="evidence" value="ECO:0007669"/>
    <property type="project" value="UniProtKB-SubCell"/>
</dbReference>
<dbReference type="Gene3D" id="2.120.10.30">
    <property type="entry name" value="TolB, C-terminal domain"/>
    <property type="match status" value="1"/>
</dbReference>
<dbReference type="PROSITE" id="PS51120">
    <property type="entry name" value="LDLRB"/>
    <property type="match status" value="4"/>
</dbReference>
<dbReference type="SMR" id="B3LYM1"/>
<proteinExistence type="inferred from homology"/>
<dbReference type="Gene3D" id="2.10.25.10">
    <property type="entry name" value="Laminin"/>
    <property type="match status" value="3"/>
</dbReference>
<dbReference type="InterPro" id="IPR036055">
    <property type="entry name" value="LDL_receptor-like_sf"/>
</dbReference>
<feature type="disulfide bond" evidence="21">
    <location>
        <begin position="189"/>
        <end position="201"/>
    </location>
</feature>
<dbReference type="PROSITE" id="PS00010">
    <property type="entry name" value="ASX_HYDROXYL"/>
    <property type="match status" value="2"/>
</dbReference>
<dbReference type="PROSITE" id="PS01187">
    <property type="entry name" value="EGF_CA"/>
    <property type="match status" value="1"/>
</dbReference>
<dbReference type="GO" id="GO:0042562">
    <property type="term" value="F:hormone binding"/>
    <property type="evidence" value="ECO:0007669"/>
    <property type="project" value="TreeGrafter"/>
</dbReference>
<keyword evidence="16" id="KW-0325">Glycoprotein</keyword>
<comment type="caution">
    <text evidence="20">Lacks conserved residue(s) required for the propagation of feature annotation.</text>
</comment>
<dbReference type="CDD" id="cd00054">
    <property type="entry name" value="EGF_CA"/>
    <property type="match status" value="1"/>
</dbReference>
<feature type="disulfide bond" evidence="21">
    <location>
        <begin position="196"/>
        <end position="214"/>
    </location>
</feature>
<dbReference type="PROSITE" id="PS01209">
    <property type="entry name" value="LDLRA_1"/>
    <property type="match status" value="5"/>
</dbReference>
<dbReference type="FunFam" id="4.10.400.10:FF:000034">
    <property type="entry name" value="Low-density lipoprotein receptor-related protein 2"/>
    <property type="match status" value="1"/>
</dbReference>
<keyword evidence="11" id="KW-0106">Calcium</keyword>
<feature type="repeat" description="LDL-receptor class B" evidence="22">
    <location>
        <begin position="817"/>
        <end position="861"/>
    </location>
</feature>
<feature type="disulfide bond" evidence="21">
    <location>
        <begin position="357"/>
        <end position="375"/>
    </location>
</feature>
<dbReference type="InterPro" id="IPR000152">
    <property type="entry name" value="EGF-type_Asp/Asn_hydroxyl_site"/>
</dbReference>
<evidence type="ECO:0000256" key="6">
    <source>
        <dbReference type="ARBA" id="ARBA00022536"/>
    </source>
</evidence>
<feature type="repeat" description="LDL-receptor class B" evidence="22">
    <location>
        <begin position="773"/>
        <end position="816"/>
    </location>
</feature>
<dbReference type="GO" id="GO:0032370">
    <property type="term" value="P:positive regulation of lipid transport"/>
    <property type="evidence" value="ECO:0007669"/>
    <property type="project" value="EnsemblMetazoa"/>
</dbReference>
<keyword evidence="5" id="KW-0964">Secreted</keyword>
<dbReference type="PROSITE" id="PS50026">
    <property type="entry name" value="EGF_3"/>
    <property type="match status" value="1"/>
</dbReference>
<name>B3LYM1_DROAN</name>
<comment type="subunit">
    <text evidence="17">Homooligomer. Interacts with VLDLR. Reelin associates with two or more receptor molecules. Interacts with DAB1 and JNK-interacting proteins. Interacts with SNX17. Interacts with PCSK9. Interacts with MDK; this interaction is calcium dependent. Interacts with CLU.</text>
</comment>
<evidence type="ECO:0000313" key="27">
    <source>
        <dbReference type="Proteomes" id="UP000007801"/>
    </source>
</evidence>
<dbReference type="InterPro" id="IPR051221">
    <property type="entry name" value="LDLR-related"/>
</dbReference>
<dbReference type="FunFam" id="4.10.400.10:FF:000105">
    <property type="entry name" value="Lipophorin receptor 1, isoform K"/>
    <property type="match status" value="1"/>
</dbReference>
<sequence length="1102" mass="121328">MATACLPAFTERFETTSEDLIESDEDCDTTQEPPPPKTNGLFFSSRTNYQSKVQQLISVSFASWYHLLFIPGILSISKFCNAAAVNAAQVTAATPSRSELMQNLSGSALLERLKATTLGPPLDRLKHLAPAAANSLNPPFGIGSGMGIGMGNFGNSLNSVLNGNAFKFLNVSGKVGTAMDISQSLRTECGEKQFQCSPGVCIPIRFVCDGDSDCQDHSDERLEECKFKESTCRSDQFRCGNGMCIPLGYVCDREADCADASDESRSRCGLQCNSNMVMCKNGEQCVHMSFLCDGDDDCRDKSDEENCRSTTCTPEQFTCKSGECIPLAWMCDQHSDCRDGSDEAQCNKTCRSDEFTCGNGHCVQNRFKCDRDDDCGDGSDERNCGAVNKCPPGAFTCPTGGCISQEWVCDGDDDCIDGADEKQNCSAKAGGDLHFCQNNEFQCNDRTTCLHRTWVCDGEKDCPDGEDESSENCPTVTCRPDQFQCRDRSCIAGNLICNGQGDCADGTDEVNCNITAPIKPCNTTSEFDCGGGQCIPLAKVCDRRKDCPNGEDEPAGKCSVNECATANGGCMHTCVNLAVGYRCECHAGYKLAPDNRSCVDIDECETPGVCSQQCINQVGSFKCECQEGYMRVMHNHTRCKASEGHASLLLTRRHDIRKIALDRPEMTSIVNSTKSSTALDFVFRTGMIFWSDVTTKSIYKSPIDEGNEKTLVVKHSSVTSDGLAVDWIYNHVYYTDTHKCTIELTNFEGSMGKVLVEDSVDIPRSIALDPIDGWMYWSDWGASPRIERAGMDGSHRTAIITYDVKWPNGITLDLVLKRIYWVDGKLNIISSANFDGSQRRQVLYSSEYLRHPFSITTFEDHVYWTDWDKQAVFKANKFTGQDVQAVTATHMLEHPMVVHVYHPYRQPDGVNHCQSVNGHCSHLCLPAPRINERSPRISCACPTGLKLMSDGLMCVEDLYVPSVHSRRPIHKTTGKSPVSTTELPQIAHSEVPVGNATETSRPEGKPDGSKPSPNNNIVMIVLITLTGTSVVILLTILAYRRCTRAVNSMNFENPVYHKTTEDHFSLEKNVTPHMYATAMEEEVSGPVPPMVTNTSDFSYVRF</sequence>
<feature type="disulfide bond" evidence="21">
    <location>
        <begin position="497"/>
        <end position="512"/>
    </location>
</feature>
<evidence type="ECO:0000259" key="25">
    <source>
        <dbReference type="PROSITE" id="PS50026"/>
    </source>
</evidence>
<evidence type="ECO:0000256" key="15">
    <source>
        <dbReference type="ARBA" id="ARBA00023170"/>
    </source>
</evidence>
<feature type="repeat" description="LDL-receptor class B" evidence="22">
    <location>
        <begin position="686"/>
        <end position="729"/>
    </location>
</feature>
<organism evidence="26 27">
    <name type="scientific">Drosophila ananassae</name>
    <name type="common">Fruit fly</name>
    <dbReference type="NCBI Taxonomy" id="7217"/>
    <lineage>
        <taxon>Eukaryota</taxon>
        <taxon>Metazoa</taxon>
        <taxon>Ecdysozoa</taxon>
        <taxon>Arthropoda</taxon>
        <taxon>Hexapoda</taxon>
        <taxon>Insecta</taxon>
        <taxon>Pterygota</taxon>
        <taxon>Neoptera</taxon>
        <taxon>Endopterygota</taxon>
        <taxon>Diptera</taxon>
        <taxon>Brachycera</taxon>
        <taxon>Muscomorpha</taxon>
        <taxon>Ephydroidea</taxon>
        <taxon>Drosophilidae</taxon>
        <taxon>Drosophila</taxon>
        <taxon>Sophophora</taxon>
    </lineage>
</organism>
<dbReference type="PROSITE" id="PS01186">
    <property type="entry name" value="EGF_2"/>
    <property type="match status" value="1"/>
</dbReference>
<keyword evidence="13 24" id="KW-0472">Membrane</keyword>
<dbReference type="SMART" id="SM00179">
    <property type="entry name" value="EGF_CA"/>
    <property type="match status" value="2"/>
</dbReference>
<dbReference type="SMART" id="SM00192">
    <property type="entry name" value="LDLa"/>
    <property type="match status" value="9"/>
</dbReference>
<dbReference type="Pfam" id="PF12662">
    <property type="entry name" value="cEGF"/>
    <property type="match status" value="1"/>
</dbReference>
<dbReference type="GO" id="GO:0071813">
    <property type="term" value="F:lipoprotein particle binding"/>
    <property type="evidence" value="ECO:0007669"/>
    <property type="project" value="EnsemblMetazoa"/>
</dbReference>
<evidence type="ECO:0000256" key="17">
    <source>
        <dbReference type="ARBA" id="ARBA00062436"/>
    </source>
</evidence>
<dbReference type="GO" id="GO:0016324">
    <property type="term" value="C:apical plasma membrane"/>
    <property type="evidence" value="ECO:0007669"/>
    <property type="project" value="TreeGrafter"/>
</dbReference>
<dbReference type="GO" id="GO:0150104">
    <property type="term" value="P:transport across blood-brain barrier"/>
    <property type="evidence" value="ECO:0007669"/>
    <property type="project" value="EnsemblMetazoa"/>
</dbReference>
<feature type="disulfide bond" evidence="21">
    <location>
        <begin position="292"/>
        <end position="307"/>
    </location>
</feature>
<dbReference type="InterPro" id="IPR023415">
    <property type="entry name" value="LDLR_class-A_CS"/>
</dbReference>
<evidence type="ECO:0000256" key="2">
    <source>
        <dbReference type="ARBA" id="ARBA00004613"/>
    </source>
</evidence>
<dbReference type="GO" id="GO:0016319">
    <property type="term" value="P:mushroom body development"/>
    <property type="evidence" value="ECO:0007669"/>
    <property type="project" value="EnsemblMetazoa"/>
</dbReference>
<feature type="region of interest" description="Disordered" evidence="23">
    <location>
        <begin position="20"/>
        <end position="40"/>
    </location>
</feature>
<dbReference type="AlphaFoldDB" id="B3LYM1"/>
<keyword evidence="12 24" id="KW-1133">Transmembrane helix</keyword>
<dbReference type="FunFam" id="2.120.10.30:FF:000008">
    <property type="entry name" value="Low-density lipoprotein receptor-related protein 4"/>
    <property type="match status" value="1"/>
</dbReference>
<feature type="disulfide bond" evidence="21">
    <location>
        <begin position="239"/>
        <end position="257"/>
    </location>
</feature>
<keyword evidence="27" id="KW-1185">Reference proteome</keyword>
<evidence type="ECO:0000256" key="22">
    <source>
        <dbReference type="PROSITE-ProRule" id="PRU00461"/>
    </source>
</evidence>
<accession>B3LYM1</accession>
<feature type="disulfide bond" evidence="21">
    <location>
        <begin position="397"/>
        <end position="415"/>
    </location>
</feature>
<keyword evidence="15" id="KW-0675">Receptor</keyword>
<dbReference type="FunCoup" id="B3LYM1">
    <property type="interactions" value="637"/>
</dbReference>
<feature type="region of interest" description="Disordered" evidence="23">
    <location>
        <begin position="967"/>
        <end position="1013"/>
    </location>
</feature>
<dbReference type="InterPro" id="IPR011042">
    <property type="entry name" value="6-blade_b-propeller_TolB-like"/>
</dbReference>
<dbReference type="FunFam" id="4.10.400.10:FF:000015">
    <property type="entry name" value="Low-density lipoprotein receptor-related protein 1"/>
    <property type="match status" value="1"/>
</dbReference>
<dbReference type="KEGG" id="dan:6501013"/>
<feature type="compositionally biased region" description="Acidic residues" evidence="23">
    <location>
        <begin position="20"/>
        <end position="29"/>
    </location>
</feature>
<dbReference type="FunFam" id="4.10.400.10:FF:000002">
    <property type="entry name" value="Low-density lipoprotein receptor-related protein 1"/>
    <property type="match status" value="2"/>
</dbReference>
<feature type="repeat" description="LDL-receptor class B" evidence="22">
    <location>
        <begin position="730"/>
        <end position="772"/>
    </location>
</feature>
<dbReference type="EMBL" id="CH902617">
    <property type="protein sequence ID" value="EDV42936.2"/>
    <property type="molecule type" value="Genomic_DNA"/>
</dbReference>
<dbReference type="GO" id="GO:0004888">
    <property type="term" value="F:transmembrane signaling receptor activity"/>
    <property type="evidence" value="ECO:0007669"/>
    <property type="project" value="UniProtKB-ARBA"/>
</dbReference>
<dbReference type="GO" id="GO:0043235">
    <property type="term" value="C:receptor complex"/>
    <property type="evidence" value="ECO:0007669"/>
    <property type="project" value="TreeGrafter"/>
</dbReference>
<dbReference type="Pfam" id="PF14670">
    <property type="entry name" value="FXa_inhibition"/>
    <property type="match status" value="1"/>
</dbReference>
<evidence type="ECO:0000256" key="16">
    <source>
        <dbReference type="ARBA" id="ARBA00023180"/>
    </source>
</evidence>
<dbReference type="Gene3D" id="4.10.400.10">
    <property type="entry name" value="Low-density Lipoprotein Receptor"/>
    <property type="match status" value="9"/>
</dbReference>
<evidence type="ECO:0000256" key="14">
    <source>
        <dbReference type="ARBA" id="ARBA00023157"/>
    </source>
</evidence>
<dbReference type="InterPro" id="IPR026823">
    <property type="entry name" value="cEGF"/>
</dbReference>
<keyword evidence="10" id="KW-0677">Repeat</keyword>
<feature type="disulfide bond" evidence="21">
    <location>
        <begin position="312"/>
        <end position="324"/>
    </location>
</feature>
<protein>
    <recommendedName>
        <fullName evidence="18">Low-density lipoprotein receptor-related protein 8</fullName>
    </recommendedName>
    <alternativeName>
        <fullName evidence="19">Apolipoprotein E receptor 2</fullName>
    </alternativeName>
</protein>
<evidence type="ECO:0000256" key="5">
    <source>
        <dbReference type="ARBA" id="ARBA00022525"/>
    </source>
</evidence>
<dbReference type="SUPFAM" id="SSF57184">
    <property type="entry name" value="Growth factor receptor domain"/>
    <property type="match status" value="1"/>
</dbReference>
<feature type="compositionally biased region" description="Polar residues" evidence="23">
    <location>
        <begin position="974"/>
        <end position="983"/>
    </location>
</feature>
<comment type="similarity">
    <text evidence="3">Belongs to the LDLR family.</text>
</comment>
<feature type="domain" description="EGF-like" evidence="25">
    <location>
        <begin position="600"/>
        <end position="640"/>
    </location>
</feature>
<dbReference type="STRING" id="7217.B3LYM1"/>
<dbReference type="Proteomes" id="UP000007801">
    <property type="component" value="Unassembled WGS sequence"/>
</dbReference>
<feature type="disulfide bond" evidence="21">
    <location>
        <begin position="369"/>
        <end position="384"/>
    </location>
</feature>
<dbReference type="FunFam" id="2.10.25.10:FF:000009">
    <property type="entry name" value="Low-density lipoprotein receptor isoform 1"/>
    <property type="match status" value="1"/>
</dbReference>
<dbReference type="InterPro" id="IPR018097">
    <property type="entry name" value="EGF_Ca-bd_CS"/>
</dbReference>
<dbReference type="GO" id="GO:0007165">
    <property type="term" value="P:signal transduction"/>
    <property type="evidence" value="ECO:0007669"/>
    <property type="project" value="UniProtKB-ARBA"/>
</dbReference>
<evidence type="ECO:0000256" key="18">
    <source>
        <dbReference type="ARBA" id="ARBA00074426"/>
    </source>
</evidence>
<dbReference type="HOGENOM" id="CLU_008163_2_0_1"/>
<dbReference type="OrthoDB" id="664115at2759"/>
<dbReference type="SMART" id="SM00181">
    <property type="entry name" value="EGF"/>
    <property type="match status" value="4"/>
</dbReference>
<feature type="disulfide bond" evidence="21">
    <location>
        <begin position="350"/>
        <end position="362"/>
    </location>
</feature>
<evidence type="ECO:0000256" key="11">
    <source>
        <dbReference type="ARBA" id="ARBA00022837"/>
    </source>
</evidence>
<feature type="disulfide bond" evidence="21">
    <location>
        <begin position="319"/>
        <end position="337"/>
    </location>
</feature>
<feature type="disulfide bond" evidence="21">
    <location>
        <begin position="485"/>
        <end position="503"/>
    </location>
</feature>
<dbReference type="FunFam" id="4.10.400.10:FF:000136">
    <property type="entry name" value="low-density lipoprotein receptor isoform X5"/>
    <property type="match status" value="1"/>
</dbReference>
<dbReference type="InterPro" id="IPR001881">
    <property type="entry name" value="EGF-like_Ca-bd_dom"/>
</dbReference>
<dbReference type="InterPro" id="IPR009030">
    <property type="entry name" value="Growth_fac_rcpt_cys_sf"/>
</dbReference>
<keyword evidence="6 20" id="KW-0245">EGF-like domain</keyword>
<evidence type="ECO:0000256" key="19">
    <source>
        <dbReference type="ARBA" id="ARBA00081482"/>
    </source>
</evidence>
<dbReference type="PRINTS" id="PR00261">
    <property type="entry name" value="LDLRECEPTOR"/>
</dbReference>
<dbReference type="GO" id="GO:0005509">
    <property type="term" value="F:calcium ion binding"/>
    <property type="evidence" value="ECO:0007669"/>
    <property type="project" value="InterPro"/>
</dbReference>
<evidence type="ECO:0000256" key="10">
    <source>
        <dbReference type="ARBA" id="ARBA00022737"/>
    </source>
</evidence>
<keyword evidence="7" id="KW-0254">Endocytosis</keyword>
<feature type="disulfide bond" evidence="21">
    <location>
        <begin position="529"/>
        <end position="547"/>
    </location>
</feature>
<evidence type="ECO:0000256" key="23">
    <source>
        <dbReference type="SAM" id="MobiDB-lite"/>
    </source>
</evidence>
<dbReference type="InParanoid" id="B3LYM1"/>
<evidence type="ECO:0000313" key="26">
    <source>
        <dbReference type="EMBL" id="EDV42936.2"/>
    </source>
</evidence>
<feature type="transmembrane region" description="Helical" evidence="24">
    <location>
        <begin position="1017"/>
        <end position="1039"/>
    </location>
</feature>
<dbReference type="GO" id="GO:0034185">
    <property type="term" value="F:apolipoprotein binding"/>
    <property type="evidence" value="ECO:0007669"/>
    <property type="project" value="UniProtKB-ARBA"/>
</dbReference>
<dbReference type="Pfam" id="PF00057">
    <property type="entry name" value="Ldl_recept_a"/>
    <property type="match status" value="9"/>
</dbReference>
<evidence type="ECO:0000256" key="8">
    <source>
        <dbReference type="ARBA" id="ARBA00022692"/>
    </source>
</evidence>
<evidence type="ECO:0000256" key="13">
    <source>
        <dbReference type="ARBA" id="ARBA00023136"/>
    </source>
</evidence>
<dbReference type="InterPro" id="IPR002172">
    <property type="entry name" value="LDrepeatLR_classA_rpt"/>
</dbReference>
<dbReference type="PROSITE" id="PS50068">
    <property type="entry name" value="LDLRA_2"/>
    <property type="match status" value="9"/>
</dbReference>
<keyword evidence="9" id="KW-0732">Signal</keyword>
<evidence type="ECO:0000256" key="21">
    <source>
        <dbReference type="PROSITE-ProRule" id="PRU00124"/>
    </source>
</evidence>
<dbReference type="PANTHER" id="PTHR22722">
    <property type="entry name" value="LOW-DENSITY LIPOPROTEIN RECEPTOR-RELATED PROTEIN 2-RELATED"/>
    <property type="match status" value="1"/>
</dbReference>
<reference evidence="26 27" key="1">
    <citation type="journal article" date="2007" name="Nature">
        <title>Evolution of genes and genomes on the Drosophila phylogeny.</title>
        <authorList>
            <consortium name="Drosophila 12 Genomes Consortium"/>
            <person name="Clark A.G."/>
            <person name="Eisen M.B."/>
            <person name="Smith D.R."/>
            <person name="Bergman C.M."/>
            <person name="Oliver B."/>
            <person name="Markow T.A."/>
            <person name="Kaufman T.C."/>
            <person name="Kellis M."/>
            <person name="Gelbart W."/>
            <person name="Iyer V.N."/>
            <person name="Pollard D.A."/>
            <person name="Sackton T.B."/>
            <person name="Larracuente A.M."/>
            <person name="Singh N.D."/>
            <person name="Abad J.P."/>
            <person name="Abt D.N."/>
            <person name="Adryan B."/>
            <person name="Aguade M."/>
            <person name="Akashi H."/>
            <person name="Anderson W.W."/>
            <person name="Aquadro C.F."/>
            <person name="Ardell D.H."/>
            <person name="Arguello R."/>
            <person name="Artieri C.G."/>
            <person name="Barbash D.A."/>
            <person name="Barker D."/>
            <person name="Barsanti P."/>
            <person name="Batterham P."/>
            <person name="Batzoglou S."/>
            <person name="Begun D."/>
            <person name="Bhutkar A."/>
            <person name="Blanco E."/>
            <person name="Bosak S.A."/>
            <person name="Bradley R.K."/>
            <person name="Brand A.D."/>
            <person name="Brent M.R."/>
            <person name="Brooks A.N."/>
            <person name="Brown R.H."/>
            <person name="Butlin R.K."/>
            <person name="Caggese C."/>
            <person name="Calvi B.R."/>
            <person name="Bernardo de Carvalho A."/>
            <person name="Caspi A."/>
            <person name="Castrezana S."/>
            <person name="Celniker S.E."/>
            <person name="Chang J.L."/>
            <person name="Chapple C."/>
            <person name="Chatterji S."/>
            <person name="Chinwalla A."/>
            <person name="Civetta A."/>
            <person name="Clifton S.W."/>
            <person name="Comeron J.M."/>
            <person name="Costello J.C."/>
            <person name="Coyne J.A."/>
            <person name="Daub J."/>
            <person name="David R.G."/>
            <person name="Delcher A.L."/>
            <person name="Delehaunty K."/>
            <person name="Do C.B."/>
            <person name="Ebling H."/>
            <person name="Edwards K."/>
            <person name="Eickbush T."/>
            <person name="Evans J.D."/>
            <person name="Filipski A."/>
            <person name="Findeiss S."/>
            <person name="Freyhult E."/>
            <person name="Fulton L."/>
            <person name="Fulton R."/>
            <person name="Garcia A.C."/>
            <person name="Gardiner A."/>
            <person name="Garfield D.A."/>
            <person name="Garvin B.E."/>
            <person name="Gibson G."/>
            <person name="Gilbert D."/>
            <person name="Gnerre S."/>
            <person name="Godfrey J."/>
            <person name="Good R."/>
            <person name="Gotea V."/>
            <person name="Gravely B."/>
            <person name="Greenberg A.J."/>
            <person name="Griffiths-Jones S."/>
            <person name="Gross S."/>
            <person name="Guigo R."/>
            <person name="Gustafson E.A."/>
            <person name="Haerty W."/>
            <person name="Hahn M.W."/>
            <person name="Halligan D.L."/>
            <person name="Halpern A.L."/>
            <person name="Halter G.M."/>
            <person name="Han M.V."/>
            <person name="Heger A."/>
            <person name="Hillier L."/>
            <person name="Hinrichs A.S."/>
            <person name="Holmes I."/>
            <person name="Hoskins R.A."/>
            <person name="Hubisz M.J."/>
            <person name="Hultmark D."/>
            <person name="Huntley M.A."/>
            <person name="Jaffe D.B."/>
            <person name="Jagadeeshan S."/>
            <person name="Jeck W.R."/>
            <person name="Johnson J."/>
            <person name="Jones C.D."/>
            <person name="Jordan W.C."/>
            <person name="Karpen G.H."/>
            <person name="Kataoka E."/>
            <person name="Keightley P.D."/>
            <person name="Kheradpour P."/>
            <person name="Kirkness E.F."/>
            <person name="Koerich L.B."/>
            <person name="Kristiansen K."/>
            <person name="Kudrna D."/>
            <person name="Kulathinal R.J."/>
            <person name="Kumar S."/>
            <person name="Kwok R."/>
            <person name="Lander E."/>
            <person name="Langley C.H."/>
            <person name="Lapoint R."/>
            <person name="Lazzaro B.P."/>
            <person name="Lee S.J."/>
            <person name="Levesque L."/>
            <person name="Li R."/>
            <person name="Lin C.F."/>
            <person name="Lin M.F."/>
            <person name="Lindblad-Toh K."/>
            <person name="Llopart A."/>
            <person name="Long M."/>
            <person name="Low L."/>
            <person name="Lozovsky E."/>
            <person name="Lu J."/>
            <person name="Luo M."/>
            <person name="Machado C.A."/>
            <person name="Makalowski W."/>
            <person name="Marzo M."/>
            <person name="Matsuda M."/>
            <person name="Matzkin L."/>
            <person name="McAllister B."/>
            <person name="McBride C.S."/>
            <person name="McKernan B."/>
            <person name="McKernan K."/>
            <person name="Mendez-Lago M."/>
            <person name="Minx P."/>
            <person name="Mollenhauer M.U."/>
            <person name="Montooth K."/>
            <person name="Mount S.M."/>
            <person name="Mu X."/>
            <person name="Myers E."/>
            <person name="Negre B."/>
            <person name="Newfeld S."/>
            <person name="Nielsen R."/>
            <person name="Noor M.A."/>
            <person name="O'Grady P."/>
            <person name="Pachter L."/>
            <person name="Papaceit M."/>
            <person name="Parisi M.J."/>
            <person name="Parisi M."/>
            <person name="Parts L."/>
            <person name="Pedersen J.S."/>
            <person name="Pesole G."/>
            <person name="Phillippy A.M."/>
            <person name="Ponting C.P."/>
            <person name="Pop M."/>
            <person name="Porcelli D."/>
            <person name="Powell J.R."/>
            <person name="Prohaska S."/>
            <person name="Pruitt K."/>
            <person name="Puig M."/>
            <person name="Quesneville H."/>
            <person name="Ram K.R."/>
            <person name="Rand D."/>
            <person name="Rasmussen M.D."/>
            <person name="Reed L.K."/>
            <person name="Reenan R."/>
            <person name="Reily A."/>
            <person name="Remington K.A."/>
            <person name="Rieger T.T."/>
            <person name="Ritchie M.G."/>
            <person name="Robin C."/>
            <person name="Rogers Y.H."/>
            <person name="Rohde C."/>
            <person name="Rozas J."/>
            <person name="Rubenfield M.J."/>
            <person name="Ruiz A."/>
            <person name="Russo S."/>
            <person name="Salzberg S.L."/>
            <person name="Sanchez-Gracia A."/>
            <person name="Saranga D.J."/>
            <person name="Sato H."/>
            <person name="Schaeffer S.W."/>
            <person name="Schatz M.C."/>
            <person name="Schlenke T."/>
            <person name="Schwartz R."/>
            <person name="Segarra C."/>
            <person name="Singh R.S."/>
            <person name="Sirot L."/>
            <person name="Sirota M."/>
            <person name="Sisneros N.B."/>
            <person name="Smith C.D."/>
            <person name="Smith T.F."/>
            <person name="Spieth J."/>
            <person name="Stage D.E."/>
            <person name="Stark A."/>
            <person name="Stephan W."/>
            <person name="Strausberg R.L."/>
            <person name="Strempel S."/>
            <person name="Sturgill D."/>
            <person name="Sutton G."/>
            <person name="Sutton G.G."/>
            <person name="Tao W."/>
            <person name="Teichmann S."/>
            <person name="Tobari Y.N."/>
            <person name="Tomimura Y."/>
            <person name="Tsolas J.M."/>
            <person name="Valente V.L."/>
            <person name="Venter E."/>
            <person name="Venter J.C."/>
            <person name="Vicario S."/>
            <person name="Vieira F.G."/>
            <person name="Vilella A.J."/>
            <person name="Villasante A."/>
            <person name="Walenz B."/>
            <person name="Wang J."/>
            <person name="Wasserman M."/>
            <person name="Watts T."/>
            <person name="Wilson D."/>
            <person name="Wilson R.K."/>
            <person name="Wing R.A."/>
            <person name="Wolfner M.F."/>
            <person name="Wong A."/>
            <person name="Wong G.K."/>
            <person name="Wu C.I."/>
            <person name="Wu G."/>
            <person name="Yamamoto D."/>
            <person name="Yang H.P."/>
            <person name="Yang S.P."/>
            <person name="Yorke J.A."/>
            <person name="Yoshida K."/>
            <person name="Zdobnov E."/>
            <person name="Zhang P."/>
            <person name="Zhang Y."/>
            <person name="Zimin A.V."/>
            <person name="Baldwin J."/>
            <person name="Abdouelleil A."/>
            <person name="Abdulkadir J."/>
            <person name="Abebe A."/>
            <person name="Abera B."/>
            <person name="Abreu J."/>
            <person name="Acer S.C."/>
            <person name="Aftuck L."/>
            <person name="Alexander A."/>
            <person name="An P."/>
            <person name="Anderson E."/>
            <person name="Anderson S."/>
            <person name="Arachi H."/>
            <person name="Azer M."/>
            <person name="Bachantsang P."/>
            <person name="Barry A."/>
            <person name="Bayul T."/>
            <person name="Berlin A."/>
            <person name="Bessette D."/>
            <person name="Bloom T."/>
            <person name="Blye J."/>
            <person name="Boguslavskiy L."/>
            <person name="Bonnet C."/>
            <person name="Boukhgalter B."/>
            <person name="Bourzgui I."/>
            <person name="Brown A."/>
            <person name="Cahill P."/>
            <person name="Channer S."/>
            <person name="Cheshatsang Y."/>
            <person name="Chuda L."/>
            <person name="Citroen M."/>
            <person name="Collymore A."/>
            <person name="Cooke P."/>
            <person name="Costello M."/>
            <person name="D'Aco K."/>
            <person name="Daza R."/>
            <person name="De Haan G."/>
            <person name="DeGray S."/>
            <person name="DeMaso C."/>
            <person name="Dhargay N."/>
            <person name="Dooley K."/>
            <person name="Dooley E."/>
            <person name="Doricent M."/>
            <person name="Dorje P."/>
            <person name="Dorjee K."/>
            <person name="Dupes A."/>
            <person name="Elong R."/>
            <person name="Falk J."/>
            <person name="Farina A."/>
            <person name="Faro S."/>
            <person name="Ferguson D."/>
            <person name="Fisher S."/>
            <person name="Foley C.D."/>
            <person name="Franke A."/>
            <person name="Friedrich D."/>
            <person name="Gadbois L."/>
            <person name="Gearin G."/>
            <person name="Gearin C.R."/>
            <person name="Giannoukos G."/>
            <person name="Goode T."/>
            <person name="Graham J."/>
            <person name="Grandbois E."/>
            <person name="Grewal S."/>
            <person name="Gyaltsen K."/>
            <person name="Hafez N."/>
            <person name="Hagos B."/>
            <person name="Hall J."/>
            <person name="Henson C."/>
            <person name="Hollinger A."/>
            <person name="Honan T."/>
            <person name="Huard M.D."/>
            <person name="Hughes L."/>
            <person name="Hurhula B."/>
            <person name="Husby M.E."/>
            <person name="Kamat A."/>
            <person name="Kanga B."/>
            <person name="Kashin S."/>
            <person name="Khazanovich D."/>
            <person name="Kisner P."/>
            <person name="Lance K."/>
            <person name="Lara M."/>
            <person name="Lee W."/>
            <person name="Lennon N."/>
            <person name="Letendre F."/>
            <person name="LeVine R."/>
            <person name="Lipovsky A."/>
            <person name="Liu X."/>
            <person name="Liu J."/>
            <person name="Liu S."/>
            <person name="Lokyitsang T."/>
            <person name="Lokyitsang Y."/>
            <person name="Lubonja R."/>
            <person name="Lui A."/>
            <person name="MacDonald P."/>
            <person name="Magnisalis V."/>
            <person name="Maru K."/>
            <person name="Matthews C."/>
            <person name="McCusker W."/>
            <person name="McDonough S."/>
            <person name="Mehta T."/>
            <person name="Meldrim J."/>
            <person name="Meneus L."/>
            <person name="Mihai O."/>
            <person name="Mihalev A."/>
            <person name="Mihova T."/>
            <person name="Mittelman R."/>
            <person name="Mlenga V."/>
            <person name="Montmayeur A."/>
            <person name="Mulrain L."/>
            <person name="Navidi A."/>
            <person name="Naylor J."/>
            <person name="Negash T."/>
            <person name="Nguyen T."/>
            <person name="Nguyen N."/>
            <person name="Nicol R."/>
            <person name="Norbu C."/>
            <person name="Norbu N."/>
            <person name="Novod N."/>
            <person name="O'Neill B."/>
            <person name="Osman S."/>
            <person name="Markiewicz E."/>
            <person name="Oyono O.L."/>
            <person name="Patti C."/>
            <person name="Phunkhang P."/>
            <person name="Pierre F."/>
            <person name="Priest M."/>
            <person name="Raghuraman S."/>
            <person name="Rege F."/>
            <person name="Reyes R."/>
            <person name="Rise C."/>
            <person name="Rogov P."/>
            <person name="Ross K."/>
            <person name="Ryan E."/>
            <person name="Settipalli S."/>
            <person name="Shea T."/>
            <person name="Sherpa N."/>
            <person name="Shi L."/>
            <person name="Shih D."/>
            <person name="Sparrow T."/>
            <person name="Spaulding J."/>
            <person name="Stalker J."/>
            <person name="Stange-Thomann N."/>
            <person name="Stavropoulos S."/>
            <person name="Stone C."/>
            <person name="Strader C."/>
            <person name="Tesfaye S."/>
            <person name="Thomson T."/>
            <person name="Thoulutsang Y."/>
            <person name="Thoulutsang D."/>
            <person name="Topham K."/>
            <person name="Topping I."/>
            <person name="Tsamla T."/>
            <person name="Vassiliev H."/>
            <person name="Vo A."/>
            <person name="Wangchuk T."/>
            <person name="Wangdi T."/>
            <person name="Weiand M."/>
            <person name="Wilkinson J."/>
            <person name="Wilson A."/>
            <person name="Yadav S."/>
            <person name="Young G."/>
            <person name="Yu Q."/>
            <person name="Zembek L."/>
            <person name="Zhong D."/>
            <person name="Zimmer A."/>
            <person name="Zwirko Z."/>
            <person name="Jaffe D.B."/>
            <person name="Alvarez P."/>
            <person name="Brockman W."/>
            <person name="Butler J."/>
            <person name="Chin C."/>
            <person name="Gnerre S."/>
            <person name="Grabherr M."/>
            <person name="Kleber M."/>
            <person name="Mauceli E."/>
            <person name="MacCallum I."/>
        </authorList>
    </citation>
    <scope>NUCLEOTIDE SEQUENCE [LARGE SCALE GENOMIC DNA]</scope>
    <source>
        <strain evidence="27">Tucson 14024-0371.13</strain>
    </source>
</reference>